<dbReference type="InterPro" id="IPR016161">
    <property type="entry name" value="Ald_DH/histidinol_DH"/>
</dbReference>
<keyword evidence="5 7" id="KW-0642">Proline metabolism</keyword>
<comment type="pathway">
    <text evidence="1 7">Amino-acid degradation; L-proline degradation into L-glutamate; L-glutamate from L-proline: step 2/2.</text>
</comment>
<dbReference type="PANTHER" id="PTHR42862:SF1">
    <property type="entry name" value="DELTA-1-PYRROLINE-5-CARBOXYLATE DEHYDROGENASE 2, ISOFORM A-RELATED"/>
    <property type="match status" value="1"/>
</dbReference>
<evidence type="ECO:0000256" key="4">
    <source>
        <dbReference type="ARBA" id="ARBA00023027"/>
    </source>
</evidence>
<dbReference type="EC" id="1.2.1.88" evidence="7"/>
<keyword evidence="4 7" id="KW-0520">NAD</keyword>
<keyword evidence="3 7" id="KW-0560">Oxidoreductase</keyword>
<dbReference type="SUPFAM" id="SSF53720">
    <property type="entry name" value="ALDH-like"/>
    <property type="match status" value="1"/>
</dbReference>
<evidence type="ECO:0000256" key="7">
    <source>
        <dbReference type="RuleBase" id="RU366016"/>
    </source>
</evidence>
<proteinExistence type="inferred from homology"/>
<dbReference type="CDD" id="cd07123">
    <property type="entry name" value="ALDH_F4-17_P5CDH"/>
    <property type="match status" value="1"/>
</dbReference>
<dbReference type="Pfam" id="PF00171">
    <property type="entry name" value="Aldedh"/>
    <property type="match status" value="1"/>
</dbReference>
<organism evidence="10 11">
    <name type="scientific">Clavelina lepadiformis</name>
    <name type="common">Light-bulb sea squirt</name>
    <name type="synonym">Ascidia lepadiformis</name>
    <dbReference type="NCBI Taxonomy" id="159417"/>
    <lineage>
        <taxon>Eukaryota</taxon>
        <taxon>Metazoa</taxon>
        <taxon>Chordata</taxon>
        <taxon>Tunicata</taxon>
        <taxon>Ascidiacea</taxon>
        <taxon>Aplousobranchia</taxon>
        <taxon>Clavelinidae</taxon>
        <taxon>Clavelina</taxon>
    </lineage>
</organism>
<evidence type="ECO:0000256" key="6">
    <source>
        <dbReference type="ARBA" id="ARBA00048142"/>
    </source>
</evidence>
<evidence type="ECO:0000256" key="1">
    <source>
        <dbReference type="ARBA" id="ARBA00004786"/>
    </source>
</evidence>
<keyword evidence="11" id="KW-1185">Reference proteome</keyword>
<evidence type="ECO:0000313" key="11">
    <source>
        <dbReference type="Proteomes" id="UP001642483"/>
    </source>
</evidence>
<comment type="similarity">
    <text evidence="2 7">Belongs to the aldehyde dehydrogenase family.</text>
</comment>
<dbReference type="InterPro" id="IPR050485">
    <property type="entry name" value="Proline_metab_enzyme"/>
</dbReference>
<evidence type="ECO:0000256" key="5">
    <source>
        <dbReference type="ARBA" id="ARBA00023062"/>
    </source>
</evidence>
<name>A0ABP0FI44_CLALP</name>
<reference evidence="10 11" key="1">
    <citation type="submission" date="2024-02" db="EMBL/GenBank/DDBJ databases">
        <authorList>
            <person name="Daric V."/>
            <person name="Darras S."/>
        </authorList>
    </citation>
    <scope>NUCLEOTIDE SEQUENCE [LARGE SCALE GENOMIC DNA]</scope>
</reference>
<evidence type="ECO:0000313" key="10">
    <source>
        <dbReference type="EMBL" id="CAK8677733.1"/>
    </source>
</evidence>
<dbReference type="EMBL" id="CAWYQH010000046">
    <property type="protein sequence ID" value="CAK8677733.1"/>
    <property type="molecule type" value="Genomic_DNA"/>
</dbReference>
<dbReference type="Gene3D" id="3.40.309.10">
    <property type="entry name" value="Aldehyde Dehydrogenase, Chain A, domain 2"/>
    <property type="match status" value="1"/>
</dbReference>
<evidence type="ECO:0000256" key="3">
    <source>
        <dbReference type="ARBA" id="ARBA00023002"/>
    </source>
</evidence>
<sequence>MSLLFRLQPKTKFIRACTNARAFLSSSVRCLQLKNEPILAFAPGSKEREDVRAKLQEVQSHTEDIPIVIGNEEIHTNDVHYQVSPYKHSQKIARYCYATPDLINSAIENALSVRHEWEARSLSDRAQIFFKAADVLSGEKRADILATTMAGQAKNVVQAEIDAAPELIDFFRFNANYALELERNQPINPDPSIVNTVEYRGLEGFIAAISPFNFTAIGGNLAGTPALMGNVVLWKPSDTAMLSNWLVYRILRECGLPPGVIQFLPAHGPVFGDTVTQSSDLAGINFTGSVPTFTNLWQQVGQNLPRYKTFPRLAGECGGKNYHFVHSSADVESVVNGTIRSAFEFGGQKCSACSRAYVPKSLWPQVRDGLLDKHKDIKMGNPDDFSVFLSAVIDKASFDRNKSYLEHAKSSRDVEVLAGGSCDDSVGYFVEPTIVQCHNQKDKLMQEEIFGPVLSCYVYDDDDYKEVLKLIDSTSSFGLTGSVFSKDESVVDEAKAILRQSAGNFYINDKSTGSVVGQQWFGGSRKSGTNDKPGSPHYLLRWVSPQAIKRSKVPLKDWRYPSME</sequence>
<dbReference type="NCBIfam" id="TIGR01236">
    <property type="entry name" value="D1pyr5carbox1"/>
    <property type="match status" value="1"/>
</dbReference>
<feature type="domain" description="Aldehyde dehydrogenase" evidence="9">
    <location>
        <begin position="82"/>
        <end position="544"/>
    </location>
</feature>
<gene>
    <name evidence="10" type="ORF">CVLEPA_LOCUS7732</name>
</gene>
<dbReference type="Proteomes" id="UP001642483">
    <property type="component" value="Unassembled WGS sequence"/>
</dbReference>
<accession>A0ABP0FI44</accession>
<evidence type="ECO:0000259" key="9">
    <source>
        <dbReference type="Pfam" id="PF00171"/>
    </source>
</evidence>
<dbReference type="PANTHER" id="PTHR42862">
    <property type="entry name" value="DELTA-1-PYRROLINE-5-CARBOXYLATE DEHYDROGENASE 1, ISOFORM A-RELATED"/>
    <property type="match status" value="1"/>
</dbReference>
<dbReference type="InterPro" id="IPR015590">
    <property type="entry name" value="Aldehyde_DH_dom"/>
</dbReference>
<evidence type="ECO:0000256" key="8">
    <source>
        <dbReference type="RuleBase" id="RU366030"/>
    </source>
</evidence>
<dbReference type="InterPro" id="IPR005931">
    <property type="entry name" value="P5CDH/ALDH4A1"/>
</dbReference>
<dbReference type="InterPro" id="IPR016162">
    <property type="entry name" value="Ald_DH_N"/>
</dbReference>
<protein>
    <recommendedName>
        <fullName evidence="7 8">Multifunctional fusion protein</fullName>
    </recommendedName>
    <domain>
        <recommendedName>
            <fullName evidence="8">Delta-1-pyrroline-5-carboxylate dehydrogenase</fullName>
            <shortName evidence="8">P5C dehydrogenase</shortName>
        </recommendedName>
        <alternativeName>
            <fullName evidence="7">L-glutamate gamma-semialdehyde dehydrogenase</fullName>
        </alternativeName>
    </domain>
    <domain>
        <recommendedName>
            <fullName evidence="7">L-glutamate gamma-semialdehyde dehydrogenase</fullName>
            <ecNumber evidence="7">1.2.1.88</ecNumber>
        </recommendedName>
    </domain>
</protein>
<dbReference type="PROSITE" id="PS00070">
    <property type="entry name" value="ALDEHYDE_DEHYDR_CYS"/>
    <property type="match status" value="1"/>
</dbReference>
<dbReference type="InterPro" id="IPR016163">
    <property type="entry name" value="Ald_DH_C"/>
</dbReference>
<dbReference type="Gene3D" id="3.40.605.10">
    <property type="entry name" value="Aldehyde Dehydrogenase, Chain A, domain 1"/>
    <property type="match status" value="1"/>
</dbReference>
<evidence type="ECO:0000256" key="2">
    <source>
        <dbReference type="ARBA" id="ARBA00009986"/>
    </source>
</evidence>
<comment type="catalytic activity">
    <reaction evidence="6 7">
        <text>L-glutamate 5-semialdehyde + NAD(+) + H2O = L-glutamate + NADH + 2 H(+)</text>
        <dbReference type="Rhea" id="RHEA:30235"/>
        <dbReference type="ChEBI" id="CHEBI:15377"/>
        <dbReference type="ChEBI" id="CHEBI:15378"/>
        <dbReference type="ChEBI" id="CHEBI:29985"/>
        <dbReference type="ChEBI" id="CHEBI:57540"/>
        <dbReference type="ChEBI" id="CHEBI:57945"/>
        <dbReference type="ChEBI" id="CHEBI:58066"/>
        <dbReference type="EC" id="1.2.1.88"/>
    </reaction>
</comment>
<dbReference type="InterPro" id="IPR016160">
    <property type="entry name" value="Ald_DH_CS_CYS"/>
</dbReference>
<comment type="caution">
    <text evidence="10">The sequence shown here is derived from an EMBL/GenBank/DDBJ whole genome shotgun (WGS) entry which is preliminary data.</text>
</comment>